<evidence type="ECO:0000256" key="2">
    <source>
        <dbReference type="ARBA" id="ARBA00007484"/>
    </source>
</evidence>
<dbReference type="CDD" id="cd06529">
    <property type="entry name" value="S24_LexA-like"/>
    <property type="match status" value="1"/>
</dbReference>
<evidence type="ECO:0000256" key="5">
    <source>
        <dbReference type="ARBA" id="ARBA00022679"/>
    </source>
</evidence>
<evidence type="ECO:0000256" key="3">
    <source>
        <dbReference type="ARBA" id="ARBA00022491"/>
    </source>
</evidence>
<dbReference type="Pfam" id="PF01726">
    <property type="entry name" value="LexA_DNA_bind"/>
    <property type="match status" value="1"/>
</dbReference>
<keyword evidence="5 19" id="KW-0808">Transferase</keyword>
<dbReference type="PATRIC" id="fig|1618779.3.peg.265"/>
<dbReference type="InterPro" id="IPR002052">
    <property type="entry name" value="DNA_methylase_N6_adenine_CS"/>
</dbReference>
<dbReference type="InterPro" id="IPR039418">
    <property type="entry name" value="LexA-like"/>
</dbReference>
<evidence type="ECO:0000259" key="22">
    <source>
        <dbReference type="Pfam" id="PF01726"/>
    </source>
</evidence>
<keyword evidence="9 17" id="KW-0378">Hydrolase</keyword>
<dbReference type="Pfam" id="PF02086">
    <property type="entry name" value="MethyltransfD12"/>
    <property type="match status" value="1"/>
</dbReference>
<sequence length="508" mass="58763">MPLPITKRQKQVFDFIKKYIAERGYSPTLEEMKKGLKLSAVSTVYQHINVLIDKGYIKKFDNMARAIEINDTNKKNQSLIKIPLVGTIAAGEPIEAIETPEKLITLSREELPSHGKHYALRVNGNSMIDDGIFDGDIVVIREQQTADNGQTVVAIIDDNQATLKRIYREKNRFRLQPANQTLLPFYRTEVEVRGVVVKIIRELEPAQDQDSELIKLIKTMPPTTNSHRVATSEPNEKAKPFIQWVGGKREMIPQYEEFIPKKFNTYYEPFLGGGAMFFYLQPEKAVLSDNNTELIKSYEGVRDNAEEVIKILKELKSKHSEELYTKVRNLDREISIFHKLNNAEIAARMIYLNQTCFNGLYRVNQKSQFNVPIGSSLNRLICDEHTLRNASKVLKKITIKETDFNTSVNNAQKGDFIYFDPPYYPISVYSDFTRYTKEKFYKEDQIRLKNEIDRLSKIGCKIMLSNSDCEFVRDLYADYNLHKVYSNRSLNCKKDQRGKVSELLITNY</sequence>
<keyword evidence="8 17" id="KW-0227">DNA damage</keyword>
<dbReference type="GO" id="GO:0009007">
    <property type="term" value="F:site-specific DNA-methyltransferase (adenine-specific) activity"/>
    <property type="evidence" value="ECO:0007669"/>
    <property type="project" value="UniProtKB-UniRule"/>
</dbReference>
<dbReference type="PANTHER" id="PTHR30481">
    <property type="entry name" value="DNA ADENINE METHYLASE"/>
    <property type="match status" value="1"/>
</dbReference>
<keyword evidence="20" id="KW-0175">Coiled coil</keyword>
<comment type="similarity">
    <text evidence="2 17 18">Belongs to the peptidase S24 family.</text>
</comment>
<feature type="active site" description="For autocatalytic cleavage activity" evidence="17">
    <location>
        <position position="126"/>
    </location>
</feature>
<dbReference type="GO" id="GO:0009432">
    <property type="term" value="P:SOS response"/>
    <property type="evidence" value="ECO:0007669"/>
    <property type="project" value="UniProtKB-UniRule"/>
</dbReference>
<evidence type="ECO:0000313" key="24">
    <source>
        <dbReference type="Proteomes" id="UP000033831"/>
    </source>
</evidence>
<dbReference type="SUPFAM" id="SSF51306">
    <property type="entry name" value="LexA/Signal peptidase"/>
    <property type="match status" value="1"/>
</dbReference>
<dbReference type="InterPro" id="IPR036286">
    <property type="entry name" value="LexA/Signal_pep-like_sf"/>
</dbReference>
<dbReference type="GO" id="GO:0006508">
    <property type="term" value="P:proteolysis"/>
    <property type="evidence" value="ECO:0007669"/>
    <property type="project" value="InterPro"/>
</dbReference>
<feature type="site" description="Cleavage; by autolysis" evidence="17">
    <location>
        <begin position="90"/>
        <end position="91"/>
    </location>
</feature>
<dbReference type="Pfam" id="PF00717">
    <property type="entry name" value="Peptidase_S24"/>
    <property type="match status" value="1"/>
</dbReference>
<evidence type="ECO:0000256" key="10">
    <source>
        <dbReference type="ARBA" id="ARBA00022813"/>
    </source>
</evidence>
<dbReference type="Proteomes" id="UP000033831">
    <property type="component" value="Unassembled WGS sequence"/>
</dbReference>
<dbReference type="InterPro" id="IPR029063">
    <property type="entry name" value="SAM-dependent_MTases_sf"/>
</dbReference>
<dbReference type="InterPro" id="IPR036390">
    <property type="entry name" value="WH_DNA-bd_sf"/>
</dbReference>
<evidence type="ECO:0000256" key="9">
    <source>
        <dbReference type="ARBA" id="ARBA00022801"/>
    </source>
</evidence>
<dbReference type="InterPro" id="IPR015927">
    <property type="entry name" value="Peptidase_S24_S26A/B/C"/>
</dbReference>
<dbReference type="Gene3D" id="2.10.109.10">
    <property type="entry name" value="Umud Fragment, subunit A"/>
    <property type="match status" value="1"/>
</dbReference>
<dbReference type="Gene3D" id="1.10.1020.10">
    <property type="entry name" value="Adenine-specific Methyltransferase, Domain 2"/>
    <property type="match status" value="1"/>
</dbReference>
<organism evidence="23 24">
    <name type="scientific">Candidatus Nomurabacteria bacterium GW2011_GWF2_43_8</name>
    <dbReference type="NCBI Taxonomy" id="1618779"/>
    <lineage>
        <taxon>Bacteria</taxon>
        <taxon>Candidatus Nomuraibacteriota</taxon>
    </lineage>
</organism>
<dbReference type="PRINTS" id="PR00726">
    <property type="entry name" value="LEXASERPTASE"/>
</dbReference>
<evidence type="ECO:0000256" key="4">
    <source>
        <dbReference type="ARBA" id="ARBA00022603"/>
    </source>
</evidence>
<keyword evidence="6 19" id="KW-0949">S-adenosyl-L-methionine</keyword>
<comment type="caution">
    <text evidence="23">The sequence shown here is derived from an EMBL/GenBank/DDBJ whole genome shotgun (WGS) entry which is preliminary data.</text>
</comment>
<evidence type="ECO:0000256" key="20">
    <source>
        <dbReference type="SAM" id="Coils"/>
    </source>
</evidence>
<comment type="similarity">
    <text evidence="1 19">Belongs to the N(4)/N(6)-methyltransferase family.</text>
</comment>
<proteinExistence type="inferred from homology"/>
<dbReference type="GO" id="GO:0043565">
    <property type="term" value="F:sequence-specific DNA binding"/>
    <property type="evidence" value="ECO:0007669"/>
    <property type="project" value="TreeGrafter"/>
</dbReference>
<protein>
    <recommendedName>
        <fullName evidence="17">LexA repressor</fullName>
        <ecNumber evidence="17">3.4.21.88</ecNumber>
    </recommendedName>
</protein>
<evidence type="ECO:0000256" key="16">
    <source>
        <dbReference type="ARBA" id="ARBA00047942"/>
    </source>
</evidence>
<dbReference type="Gene3D" id="1.10.10.10">
    <property type="entry name" value="Winged helix-like DNA-binding domain superfamily/Winged helix DNA-binding domain"/>
    <property type="match status" value="1"/>
</dbReference>
<dbReference type="GO" id="GO:0006298">
    <property type="term" value="P:mismatch repair"/>
    <property type="evidence" value="ECO:0007669"/>
    <property type="project" value="TreeGrafter"/>
</dbReference>
<dbReference type="InterPro" id="IPR006200">
    <property type="entry name" value="LexA"/>
</dbReference>
<comment type="subunit">
    <text evidence="17">Homodimer.</text>
</comment>
<feature type="active site" description="For autocatalytic cleavage activity" evidence="17">
    <location>
        <position position="164"/>
    </location>
</feature>
<dbReference type="InterPro" id="IPR023095">
    <property type="entry name" value="Ade_MeTrfase_dom_2"/>
</dbReference>
<dbReference type="InterPro" id="IPR012327">
    <property type="entry name" value="MeTrfase_D12"/>
</dbReference>
<name>A0A0G1FPY3_9BACT</name>
<reference evidence="23 24" key="1">
    <citation type="journal article" date="2015" name="Nature">
        <title>rRNA introns, odd ribosomes, and small enigmatic genomes across a large radiation of phyla.</title>
        <authorList>
            <person name="Brown C.T."/>
            <person name="Hug L.A."/>
            <person name="Thomas B.C."/>
            <person name="Sharon I."/>
            <person name="Castelle C.J."/>
            <person name="Singh A."/>
            <person name="Wilkins M.J."/>
            <person name="Williams K.H."/>
            <person name="Banfield J.F."/>
        </authorList>
    </citation>
    <scope>NUCLEOTIDE SEQUENCE [LARGE SCALE GENOMIC DNA]</scope>
</reference>
<evidence type="ECO:0000256" key="11">
    <source>
        <dbReference type="ARBA" id="ARBA00023015"/>
    </source>
</evidence>
<keyword evidence="11 17" id="KW-0805">Transcription regulation</keyword>
<gene>
    <name evidence="17" type="primary">lexA</name>
    <name evidence="23" type="ORF">UW07_C0012G0004</name>
</gene>
<keyword evidence="7 17" id="KW-0235">DNA replication</keyword>
<evidence type="ECO:0000256" key="17">
    <source>
        <dbReference type="HAMAP-Rule" id="MF_00015"/>
    </source>
</evidence>
<keyword evidence="13 17" id="KW-0804">Transcription</keyword>
<dbReference type="InterPro" id="IPR006199">
    <property type="entry name" value="LexA_DNA-bd_dom"/>
</dbReference>
<dbReference type="GO" id="GO:0045892">
    <property type="term" value="P:negative regulation of DNA-templated transcription"/>
    <property type="evidence" value="ECO:0007669"/>
    <property type="project" value="UniProtKB-UniRule"/>
</dbReference>
<dbReference type="GO" id="GO:0032259">
    <property type="term" value="P:methylation"/>
    <property type="evidence" value="ECO:0007669"/>
    <property type="project" value="UniProtKB-KW"/>
</dbReference>
<dbReference type="AlphaFoldDB" id="A0A0G1FPY3"/>
<dbReference type="InterPro" id="IPR036388">
    <property type="entry name" value="WH-like_DNA-bd_sf"/>
</dbReference>
<evidence type="ECO:0000259" key="21">
    <source>
        <dbReference type="Pfam" id="PF00717"/>
    </source>
</evidence>
<dbReference type="GO" id="GO:0004252">
    <property type="term" value="F:serine-type endopeptidase activity"/>
    <property type="evidence" value="ECO:0007669"/>
    <property type="project" value="UniProtKB-UniRule"/>
</dbReference>
<evidence type="ECO:0000256" key="19">
    <source>
        <dbReference type="RuleBase" id="RU361257"/>
    </source>
</evidence>
<dbReference type="PANTHER" id="PTHR30481:SF3">
    <property type="entry name" value="DNA ADENINE METHYLASE"/>
    <property type="match status" value="1"/>
</dbReference>
<comment type="function">
    <text evidence="17">Represses a number of genes involved in the response to DNA damage (SOS response), including recA and lexA. In the presence of single-stranded DNA, RecA interacts with LexA causing an autocatalytic cleavage which disrupts the DNA-binding part of LexA, leading to derepression of the SOS regulon and eventually DNA repair.</text>
</comment>
<comment type="catalytic activity">
    <reaction evidence="17">
        <text>Hydrolysis of Ala-|-Gly bond in repressor LexA.</text>
        <dbReference type="EC" id="3.4.21.88"/>
    </reaction>
</comment>
<dbReference type="GO" id="GO:0009307">
    <property type="term" value="P:DNA restriction-modification system"/>
    <property type="evidence" value="ECO:0007669"/>
    <property type="project" value="InterPro"/>
</dbReference>
<evidence type="ECO:0000256" key="12">
    <source>
        <dbReference type="ARBA" id="ARBA00023125"/>
    </source>
</evidence>
<feature type="domain" description="Peptidase S24/S26A/S26B/S26C" evidence="21">
    <location>
        <begin position="83"/>
        <end position="197"/>
    </location>
</feature>
<dbReference type="GO" id="GO:1904047">
    <property type="term" value="F:S-adenosyl-L-methionine binding"/>
    <property type="evidence" value="ECO:0007669"/>
    <property type="project" value="TreeGrafter"/>
</dbReference>
<dbReference type="NCBIfam" id="TIGR00571">
    <property type="entry name" value="dam"/>
    <property type="match status" value="1"/>
</dbReference>
<evidence type="ECO:0000256" key="7">
    <source>
        <dbReference type="ARBA" id="ARBA00022705"/>
    </source>
</evidence>
<feature type="DNA-binding region" description="H-T-H motif" evidence="17">
    <location>
        <begin position="29"/>
        <end position="49"/>
    </location>
</feature>
<keyword evidence="3 17" id="KW-0678">Repressor</keyword>
<evidence type="ECO:0000256" key="15">
    <source>
        <dbReference type="ARBA" id="ARBA00023236"/>
    </source>
</evidence>
<keyword evidence="14 17" id="KW-0234">DNA repair</keyword>
<dbReference type="Gene3D" id="3.40.50.150">
    <property type="entry name" value="Vaccinia Virus protein VP39"/>
    <property type="match status" value="1"/>
</dbReference>
<dbReference type="EC" id="3.4.21.88" evidence="17"/>
<feature type="domain" description="LexA repressor DNA-binding" evidence="22">
    <location>
        <begin position="4"/>
        <end position="66"/>
    </location>
</feature>
<evidence type="ECO:0000313" key="23">
    <source>
        <dbReference type="EMBL" id="KKT24571.1"/>
    </source>
</evidence>
<dbReference type="EMBL" id="LCGX01000012">
    <property type="protein sequence ID" value="KKT24571.1"/>
    <property type="molecule type" value="Genomic_DNA"/>
</dbReference>
<dbReference type="HAMAP" id="MF_00015">
    <property type="entry name" value="LexA"/>
    <property type="match status" value="1"/>
</dbReference>
<evidence type="ECO:0000256" key="8">
    <source>
        <dbReference type="ARBA" id="ARBA00022763"/>
    </source>
</evidence>
<comment type="catalytic activity">
    <reaction evidence="16 19">
        <text>a 2'-deoxyadenosine in DNA + S-adenosyl-L-methionine = an N(6)-methyl-2'-deoxyadenosine in DNA + S-adenosyl-L-homocysteine + H(+)</text>
        <dbReference type="Rhea" id="RHEA:15197"/>
        <dbReference type="Rhea" id="RHEA-COMP:12418"/>
        <dbReference type="Rhea" id="RHEA-COMP:12419"/>
        <dbReference type="ChEBI" id="CHEBI:15378"/>
        <dbReference type="ChEBI" id="CHEBI:57856"/>
        <dbReference type="ChEBI" id="CHEBI:59789"/>
        <dbReference type="ChEBI" id="CHEBI:90615"/>
        <dbReference type="ChEBI" id="CHEBI:90616"/>
        <dbReference type="EC" id="2.1.1.72"/>
    </reaction>
</comment>
<accession>A0A0G1FPY3</accession>
<dbReference type="PRINTS" id="PR00505">
    <property type="entry name" value="D12N6MTFRASE"/>
</dbReference>
<dbReference type="PROSITE" id="PS00092">
    <property type="entry name" value="N6_MTASE"/>
    <property type="match status" value="1"/>
</dbReference>
<keyword evidence="4 19" id="KW-0489">Methyltransferase</keyword>
<dbReference type="InterPro" id="IPR006197">
    <property type="entry name" value="Peptidase_S24_LexA"/>
</dbReference>
<evidence type="ECO:0000256" key="13">
    <source>
        <dbReference type="ARBA" id="ARBA00023163"/>
    </source>
</evidence>
<evidence type="ECO:0000256" key="14">
    <source>
        <dbReference type="ARBA" id="ARBA00023204"/>
    </source>
</evidence>
<dbReference type="GO" id="GO:0006260">
    <property type="term" value="P:DNA replication"/>
    <property type="evidence" value="ECO:0007669"/>
    <property type="project" value="UniProtKB-UniRule"/>
</dbReference>
<feature type="coiled-coil region" evidence="20">
    <location>
        <begin position="295"/>
        <end position="322"/>
    </location>
</feature>
<keyword evidence="10 17" id="KW-0068">Autocatalytic cleavage</keyword>
<evidence type="ECO:0000256" key="18">
    <source>
        <dbReference type="RuleBase" id="RU003991"/>
    </source>
</evidence>
<dbReference type="SUPFAM" id="SSF53335">
    <property type="entry name" value="S-adenosyl-L-methionine-dependent methyltransferases"/>
    <property type="match status" value="1"/>
</dbReference>
<dbReference type="SUPFAM" id="SSF46785">
    <property type="entry name" value="Winged helix' DNA-binding domain"/>
    <property type="match status" value="1"/>
</dbReference>
<keyword evidence="12 17" id="KW-0238">DNA-binding</keyword>
<keyword evidence="15 17" id="KW-0742">SOS response</keyword>
<evidence type="ECO:0000256" key="6">
    <source>
        <dbReference type="ARBA" id="ARBA00022691"/>
    </source>
</evidence>
<dbReference type="NCBIfam" id="TIGR00498">
    <property type="entry name" value="lexA"/>
    <property type="match status" value="1"/>
</dbReference>
<evidence type="ECO:0000256" key="1">
    <source>
        <dbReference type="ARBA" id="ARBA00006594"/>
    </source>
</evidence>